<dbReference type="AlphaFoldDB" id="A0A1F7H1U8"/>
<organism evidence="1 2">
    <name type="scientific">Candidatus Roizmanbacteria bacterium RIFCSPHIGHO2_02_FULL_38_11</name>
    <dbReference type="NCBI Taxonomy" id="1802039"/>
    <lineage>
        <taxon>Bacteria</taxon>
        <taxon>Candidatus Roizmaniibacteriota</taxon>
    </lineage>
</organism>
<protein>
    <submittedName>
        <fullName evidence="1">Uncharacterized protein</fullName>
    </submittedName>
</protein>
<evidence type="ECO:0000313" key="2">
    <source>
        <dbReference type="Proteomes" id="UP000177913"/>
    </source>
</evidence>
<dbReference type="Proteomes" id="UP000177913">
    <property type="component" value="Unassembled WGS sequence"/>
</dbReference>
<proteinExistence type="predicted"/>
<reference evidence="1 2" key="1">
    <citation type="journal article" date="2016" name="Nat. Commun.">
        <title>Thousands of microbial genomes shed light on interconnected biogeochemical processes in an aquifer system.</title>
        <authorList>
            <person name="Anantharaman K."/>
            <person name="Brown C.T."/>
            <person name="Hug L.A."/>
            <person name="Sharon I."/>
            <person name="Castelle C.J."/>
            <person name="Probst A.J."/>
            <person name="Thomas B.C."/>
            <person name="Singh A."/>
            <person name="Wilkins M.J."/>
            <person name="Karaoz U."/>
            <person name="Brodie E.L."/>
            <person name="Williams K.H."/>
            <person name="Hubbard S.S."/>
            <person name="Banfield J.F."/>
        </authorList>
    </citation>
    <scope>NUCLEOTIDE SEQUENCE [LARGE SCALE GENOMIC DNA]</scope>
</reference>
<gene>
    <name evidence="1" type="ORF">A3C25_04295</name>
</gene>
<name>A0A1F7H1U8_9BACT</name>
<accession>A0A1F7H1U8</accession>
<dbReference type="EMBL" id="MFZO01000025">
    <property type="protein sequence ID" value="OGK24884.1"/>
    <property type="molecule type" value="Genomic_DNA"/>
</dbReference>
<comment type="caution">
    <text evidence="1">The sequence shown here is derived from an EMBL/GenBank/DDBJ whole genome shotgun (WGS) entry which is preliminary data.</text>
</comment>
<evidence type="ECO:0000313" key="1">
    <source>
        <dbReference type="EMBL" id="OGK24884.1"/>
    </source>
</evidence>
<sequence length="139" mass="15522">MEEAKILDQSVASEPLVRPDIFAAFRRTISTGYWNTGSGEQDARTGNRGHYALPATVDSEGHSVQEIFTVRDNGSIIHRRTIYGEKGFYKDEELDTDAILFGPQITKGKTGEGDLKEPDPDTFSYIHISLAPFEKNQDK</sequence>